<evidence type="ECO:0000259" key="3">
    <source>
        <dbReference type="Pfam" id="PF03330"/>
    </source>
</evidence>
<dbReference type="Pfam" id="PF03330">
    <property type="entry name" value="DPBB_1"/>
    <property type="match status" value="1"/>
</dbReference>
<feature type="domain" description="RlpA-like protein double-psi beta-barrel" evidence="3">
    <location>
        <begin position="31"/>
        <end position="125"/>
    </location>
</feature>
<feature type="chain" id="PRO_5011680442" evidence="2">
    <location>
        <begin position="28"/>
        <end position="130"/>
    </location>
</feature>
<dbReference type="GO" id="GO:0004867">
    <property type="term" value="F:serine-type endopeptidase inhibitor activity"/>
    <property type="evidence" value="ECO:0007669"/>
    <property type="project" value="InterPro"/>
</dbReference>
<dbReference type="Proteomes" id="UP000198582">
    <property type="component" value="Unassembled WGS sequence"/>
</dbReference>
<evidence type="ECO:0000313" key="5">
    <source>
        <dbReference type="Proteomes" id="UP000198582"/>
    </source>
</evidence>
<dbReference type="InterPro" id="IPR009009">
    <property type="entry name" value="RlpA-like_DPBB"/>
</dbReference>
<dbReference type="NCBIfam" id="NF041659">
    <property type="entry name" value="Papain_Inhib"/>
    <property type="match status" value="1"/>
</dbReference>
<sequence>MKTLLKAAGAVASAAALTLAAGGIAGASPATSGSATYYTEAGYGACGTQLNASTDLLVAAPAALWTTPNPNNDPLCTQSIRVTYNGRTITVPIRDKCPTCDPSKIDLSLPAFQSLADPNLGIIQLDWEIR</sequence>
<dbReference type="EMBL" id="FOEF01000004">
    <property type="protein sequence ID" value="SEP14546.1"/>
    <property type="molecule type" value="Genomic_DNA"/>
</dbReference>
<protein>
    <submittedName>
        <fullName evidence="4">Rare lipoprotein A (RlpA)-like double-psi beta-barrel</fullName>
    </submittedName>
</protein>
<evidence type="ECO:0000256" key="2">
    <source>
        <dbReference type="SAM" id="SignalP"/>
    </source>
</evidence>
<dbReference type="SUPFAM" id="SSF50685">
    <property type="entry name" value="Barwin-like endoglucanases"/>
    <property type="match status" value="1"/>
</dbReference>
<dbReference type="InterPro" id="IPR036908">
    <property type="entry name" value="RlpA-like_sf"/>
</dbReference>
<dbReference type="CDD" id="cd22273">
    <property type="entry name" value="DPBB_SPI-like"/>
    <property type="match status" value="1"/>
</dbReference>
<evidence type="ECO:0000313" key="4">
    <source>
        <dbReference type="EMBL" id="SEP14546.1"/>
    </source>
</evidence>
<proteinExistence type="predicted"/>
<dbReference type="InterPro" id="IPR048197">
    <property type="entry name" value="Papain_inhib"/>
</dbReference>
<accession>A0A1H8VGL1</accession>
<dbReference type="InterPro" id="IPR051477">
    <property type="entry name" value="Expansin_CellWall"/>
</dbReference>
<dbReference type="STRING" id="394193.SAMN04489732_10439"/>
<organism evidence="4 5">
    <name type="scientific">Amycolatopsis saalfeldensis</name>
    <dbReference type="NCBI Taxonomy" id="394193"/>
    <lineage>
        <taxon>Bacteria</taxon>
        <taxon>Bacillati</taxon>
        <taxon>Actinomycetota</taxon>
        <taxon>Actinomycetes</taxon>
        <taxon>Pseudonocardiales</taxon>
        <taxon>Pseudonocardiaceae</taxon>
        <taxon>Amycolatopsis</taxon>
    </lineage>
</organism>
<dbReference type="GO" id="GO:0004869">
    <property type="term" value="F:cysteine-type endopeptidase inhibitor activity"/>
    <property type="evidence" value="ECO:0007669"/>
    <property type="project" value="InterPro"/>
</dbReference>
<dbReference type="AlphaFoldDB" id="A0A1H8VGL1"/>
<reference evidence="4 5" key="1">
    <citation type="submission" date="2016-10" db="EMBL/GenBank/DDBJ databases">
        <authorList>
            <person name="de Groot N.N."/>
        </authorList>
    </citation>
    <scope>NUCLEOTIDE SEQUENCE [LARGE SCALE GENOMIC DNA]</scope>
    <source>
        <strain evidence="4 5">DSM 44993</strain>
    </source>
</reference>
<gene>
    <name evidence="4" type="ORF">SAMN04489732_10439</name>
</gene>
<dbReference type="Gene3D" id="2.40.40.10">
    <property type="entry name" value="RlpA-like domain"/>
    <property type="match status" value="1"/>
</dbReference>
<evidence type="ECO:0000256" key="1">
    <source>
        <dbReference type="ARBA" id="ARBA00022729"/>
    </source>
</evidence>
<dbReference type="OrthoDB" id="5499927at2"/>
<dbReference type="PANTHER" id="PTHR31836">
    <property type="match status" value="1"/>
</dbReference>
<dbReference type="PANTHER" id="PTHR31836:SF28">
    <property type="entry name" value="SRCR DOMAIN-CONTAINING PROTEIN-RELATED"/>
    <property type="match status" value="1"/>
</dbReference>
<keyword evidence="4" id="KW-0449">Lipoprotein</keyword>
<dbReference type="RefSeq" id="WP_091616455.1">
    <property type="nucleotide sequence ID" value="NZ_FOEF01000004.1"/>
</dbReference>
<feature type="signal peptide" evidence="2">
    <location>
        <begin position="1"/>
        <end position="27"/>
    </location>
</feature>
<name>A0A1H8VGL1_9PSEU</name>
<keyword evidence="5" id="KW-1185">Reference proteome</keyword>
<keyword evidence="1 2" id="KW-0732">Signal</keyword>